<feature type="domain" description="SPOR" evidence="2">
    <location>
        <begin position="180"/>
        <end position="253"/>
    </location>
</feature>
<evidence type="ECO:0000259" key="2">
    <source>
        <dbReference type="PROSITE" id="PS51724"/>
    </source>
</evidence>
<dbReference type="EMBL" id="CP102290">
    <property type="protein sequence ID" value="UWP59095.1"/>
    <property type="molecule type" value="Genomic_DNA"/>
</dbReference>
<reference evidence="3" key="1">
    <citation type="journal article" date="2022" name="Cell">
        <title>Design, construction, and in vivo augmentation of a complex gut microbiome.</title>
        <authorList>
            <person name="Cheng A.G."/>
            <person name="Ho P.Y."/>
            <person name="Aranda-Diaz A."/>
            <person name="Jain S."/>
            <person name="Yu F.B."/>
            <person name="Meng X."/>
            <person name="Wang M."/>
            <person name="Iakiviak M."/>
            <person name="Nagashima K."/>
            <person name="Zhao A."/>
            <person name="Murugkar P."/>
            <person name="Patil A."/>
            <person name="Atabakhsh K."/>
            <person name="Weakley A."/>
            <person name="Yan J."/>
            <person name="Brumbaugh A.R."/>
            <person name="Higginbottom S."/>
            <person name="Dimas A."/>
            <person name="Shiver A.L."/>
            <person name="Deutschbauer A."/>
            <person name="Neff N."/>
            <person name="Sonnenburg J.L."/>
            <person name="Huang K.C."/>
            <person name="Fischbach M.A."/>
        </authorList>
    </citation>
    <scope>NUCLEOTIDE SEQUENCE</scope>
    <source>
        <strain evidence="3">DSM 19829</strain>
    </source>
</reference>
<evidence type="ECO:0000313" key="3">
    <source>
        <dbReference type="EMBL" id="UWP59095.1"/>
    </source>
</evidence>
<dbReference type="Gene3D" id="3.40.630.40">
    <property type="entry name" value="Zn-dependent exopeptidases"/>
    <property type="match status" value="1"/>
</dbReference>
<dbReference type="PANTHER" id="PTHR30404:SF0">
    <property type="entry name" value="N-ACETYLMURAMOYL-L-ALANINE AMIDASE AMIC"/>
    <property type="match status" value="1"/>
</dbReference>
<organism evidence="3 4">
    <name type="scientific">Ruminococcus gauvreauii</name>
    <dbReference type="NCBI Taxonomy" id="438033"/>
    <lineage>
        <taxon>Bacteria</taxon>
        <taxon>Bacillati</taxon>
        <taxon>Bacillota</taxon>
        <taxon>Clostridia</taxon>
        <taxon>Eubacteriales</taxon>
        <taxon>Oscillospiraceae</taxon>
        <taxon>Ruminococcus</taxon>
    </lineage>
</organism>
<protein>
    <submittedName>
        <fullName evidence="3">N-acetylmuramoyl-L-alanine amidase</fullName>
    </submittedName>
</protein>
<evidence type="ECO:0000313" key="4">
    <source>
        <dbReference type="Proteomes" id="UP001060164"/>
    </source>
</evidence>
<dbReference type="Pfam" id="PF01520">
    <property type="entry name" value="Amidase_3"/>
    <property type="match status" value="1"/>
</dbReference>
<dbReference type="Gene3D" id="3.30.70.1070">
    <property type="entry name" value="Sporulation related repeat"/>
    <property type="match status" value="1"/>
</dbReference>
<dbReference type="InterPro" id="IPR036680">
    <property type="entry name" value="SPOR-like_sf"/>
</dbReference>
<dbReference type="PANTHER" id="PTHR30404">
    <property type="entry name" value="N-ACETYLMURAMOYL-L-ALANINE AMIDASE"/>
    <property type="match status" value="1"/>
</dbReference>
<dbReference type="Proteomes" id="UP001060164">
    <property type="component" value="Chromosome"/>
</dbReference>
<dbReference type="Pfam" id="PF05036">
    <property type="entry name" value="SPOR"/>
    <property type="match status" value="1"/>
</dbReference>
<dbReference type="InterPro" id="IPR002508">
    <property type="entry name" value="MurNAc-LAA_cat"/>
</dbReference>
<accession>A0ABY5VEW1</accession>
<dbReference type="SUPFAM" id="SSF110997">
    <property type="entry name" value="Sporulation related repeat"/>
    <property type="match status" value="1"/>
</dbReference>
<dbReference type="InterPro" id="IPR007730">
    <property type="entry name" value="SPOR-like_dom"/>
</dbReference>
<keyword evidence="4" id="KW-1185">Reference proteome</keyword>
<proteinExistence type="predicted"/>
<dbReference type="PROSITE" id="PS51724">
    <property type="entry name" value="SPOR"/>
    <property type="match status" value="1"/>
</dbReference>
<gene>
    <name evidence="3" type="ORF">NQ502_17275</name>
</gene>
<dbReference type="InterPro" id="IPR050695">
    <property type="entry name" value="N-acetylmuramoyl_amidase_3"/>
</dbReference>
<sequence length="253" mass="28094">MPYKIMLDAGHGGGDPGATYQGRNEKDDTLRLVLAIGQILENNGVDVEYTRTTDVYQTPFEKAQIANQSGADFFISIHRNSSPRPNQYSGVESLIYDKSGIKLQMAENINGALGEVGFKDLGVKERPGLVVLRRTNMPAVLVEVGFINSDADNELFDSKFDEIAQAIADAILGTLNEETVTDPTYYRVQVGAYRVRQYADNQLYELLDKGYPAFILNQDGLFKVQVGAYQQLGNAVTMERRLREDGYSTMITT</sequence>
<name>A0ABY5VEW1_9FIRM</name>
<keyword evidence="1" id="KW-0378">Hydrolase</keyword>
<evidence type="ECO:0000256" key="1">
    <source>
        <dbReference type="ARBA" id="ARBA00022801"/>
    </source>
</evidence>
<dbReference type="SMART" id="SM00646">
    <property type="entry name" value="Ami_3"/>
    <property type="match status" value="1"/>
</dbReference>
<dbReference type="CDD" id="cd02696">
    <property type="entry name" value="MurNAc-LAA"/>
    <property type="match status" value="1"/>
</dbReference>
<dbReference type="SUPFAM" id="SSF53187">
    <property type="entry name" value="Zn-dependent exopeptidases"/>
    <property type="match status" value="1"/>
</dbReference>